<sequence length="440" mass="51023">MFDFFKKKKRPEVIAEHPFYSQYIELTEDQLTVVEHDNDFKKLDLNTITWISIYNWEKTLSGHPNCWINFGSLVVFNISVCTVAGNFEKLEAYILNLPDFDRKTYFKIKNSTLEFEETTLLKVSQLDNYSLSPEEEYQRLPLDKGIFIENKKALLPWVDYEDLQFADMRVEDVVYPNPSYRGKRYHISDVTLFNGLTAAAIETEAYPEVGHAKLNRPILMYRVEIIAQQIATSFYALGSHLDAYFNAKGTVDKDTNNHLTYSYKEGLCSLKLSAFWNDRTEDYSNPMYLEVSKEPDLDRFYSSAVLEQLALADLSYLTIPLYVGTSATYLTVDNIFYTPKHFQIKEGETLFWRHKTEGMSGISNTEMTVIFLDNSVTLLSLVVENCRGHEGGNYIEVYNHSILLTKSIFVSDTHEFKKYLPSIGELWGVAFNWNTFDNHY</sequence>
<dbReference type="Proteomes" id="UP000679691">
    <property type="component" value="Unassembled WGS sequence"/>
</dbReference>
<dbReference type="AlphaFoldDB" id="A0A8T4H9T3"/>
<keyword evidence="2" id="KW-1185">Reference proteome</keyword>
<name>A0A8T4H9T3_9SPHI</name>
<evidence type="ECO:0000313" key="2">
    <source>
        <dbReference type="Proteomes" id="UP000679691"/>
    </source>
</evidence>
<accession>A0A8T4H9T3</accession>
<reference evidence="1" key="1">
    <citation type="submission" date="2021-03" db="EMBL/GenBank/DDBJ databases">
        <authorList>
            <person name="Lu T."/>
            <person name="Wang Q."/>
            <person name="Han X."/>
        </authorList>
    </citation>
    <scope>NUCLEOTIDE SEQUENCE</scope>
    <source>
        <strain evidence="1">WQ 2009</strain>
    </source>
</reference>
<comment type="caution">
    <text evidence="1">The sequence shown here is derived from an EMBL/GenBank/DDBJ whole genome shotgun (WGS) entry which is preliminary data.</text>
</comment>
<protein>
    <submittedName>
        <fullName evidence="1">Uncharacterized protein</fullName>
    </submittedName>
</protein>
<gene>
    <name evidence="1" type="ORF">J5U18_09425</name>
</gene>
<organism evidence="1 2">
    <name type="scientific">Rhinopithecimicrobium faecis</name>
    <dbReference type="NCBI Taxonomy" id="2820698"/>
    <lineage>
        <taxon>Bacteria</taxon>
        <taxon>Pseudomonadati</taxon>
        <taxon>Bacteroidota</taxon>
        <taxon>Sphingobacteriia</taxon>
        <taxon>Sphingobacteriales</taxon>
        <taxon>Sphingobacteriaceae</taxon>
        <taxon>Rhinopithecimicrobium</taxon>
    </lineage>
</organism>
<dbReference type="RefSeq" id="WP_353547282.1">
    <property type="nucleotide sequence ID" value="NZ_JAGKSB010000010.1"/>
</dbReference>
<evidence type="ECO:0000313" key="1">
    <source>
        <dbReference type="EMBL" id="MBP3943782.1"/>
    </source>
</evidence>
<dbReference type="EMBL" id="JAGKSB010000010">
    <property type="protein sequence ID" value="MBP3943782.1"/>
    <property type="molecule type" value="Genomic_DNA"/>
</dbReference>
<proteinExistence type="predicted"/>